<dbReference type="EMBL" id="UINC01000077">
    <property type="protein sequence ID" value="SUZ48605.1"/>
    <property type="molecule type" value="Genomic_DNA"/>
</dbReference>
<dbReference type="InterPro" id="IPR003749">
    <property type="entry name" value="ThiS/MoaD-like"/>
</dbReference>
<protein>
    <recommendedName>
        <fullName evidence="2">Molybdopterin synthase sulfur carrier subunit</fullName>
    </recommendedName>
</protein>
<gene>
    <name evidence="1" type="ORF">METZ01_LOCUS1459</name>
</gene>
<dbReference type="Gene3D" id="3.10.20.30">
    <property type="match status" value="1"/>
</dbReference>
<dbReference type="InterPro" id="IPR012675">
    <property type="entry name" value="Beta-grasp_dom_sf"/>
</dbReference>
<dbReference type="AlphaFoldDB" id="A0A381N271"/>
<sequence length="80" mass="8804">MLQSLTAGVKQVDLDARNVRQIIERLEELYPGMKDRLVEDGEIRPNLAIAIDGDVAIMGMLEKVEENSEVHFVPAIGGGE</sequence>
<proteinExistence type="predicted"/>
<name>A0A381N271_9ZZZZ</name>
<accession>A0A381N271</accession>
<dbReference type="Pfam" id="PF02597">
    <property type="entry name" value="ThiS"/>
    <property type="match status" value="1"/>
</dbReference>
<organism evidence="1">
    <name type="scientific">marine metagenome</name>
    <dbReference type="NCBI Taxonomy" id="408172"/>
    <lineage>
        <taxon>unclassified sequences</taxon>
        <taxon>metagenomes</taxon>
        <taxon>ecological metagenomes</taxon>
    </lineage>
</organism>
<evidence type="ECO:0000313" key="1">
    <source>
        <dbReference type="EMBL" id="SUZ48605.1"/>
    </source>
</evidence>
<reference evidence="1" key="1">
    <citation type="submission" date="2018-05" db="EMBL/GenBank/DDBJ databases">
        <authorList>
            <person name="Lanie J.A."/>
            <person name="Ng W.-L."/>
            <person name="Kazmierczak K.M."/>
            <person name="Andrzejewski T.M."/>
            <person name="Davidsen T.M."/>
            <person name="Wayne K.J."/>
            <person name="Tettelin H."/>
            <person name="Glass J.I."/>
            <person name="Rusch D."/>
            <person name="Podicherti R."/>
            <person name="Tsui H.-C.T."/>
            <person name="Winkler M.E."/>
        </authorList>
    </citation>
    <scope>NUCLEOTIDE SEQUENCE</scope>
</reference>
<dbReference type="InterPro" id="IPR016155">
    <property type="entry name" value="Mopterin_synth/thiamin_S_b"/>
</dbReference>
<evidence type="ECO:0008006" key="2">
    <source>
        <dbReference type="Google" id="ProtNLM"/>
    </source>
</evidence>
<dbReference type="SUPFAM" id="SSF54285">
    <property type="entry name" value="MoaD/ThiS"/>
    <property type="match status" value="1"/>
</dbReference>